<evidence type="ECO:0000313" key="2">
    <source>
        <dbReference type="Proteomes" id="UP000075515"/>
    </source>
</evidence>
<reference evidence="1 2" key="1">
    <citation type="submission" date="2014-02" db="EMBL/GenBank/DDBJ databases">
        <title>The small core and large imbalanced accessory genome model reveals a collaborative survival strategy of Sorangium cellulosum strains in nature.</title>
        <authorList>
            <person name="Han K."/>
            <person name="Peng R."/>
            <person name="Blom J."/>
            <person name="Li Y.-Z."/>
        </authorList>
    </citation>
    <scope>NUCLEOTIDE SEQUENCE [LARGE SCALE GENOMIC DNA]</scope>
    <source>
        <strain evidence="1 2">So0149</strain>
    </source>
</reference>
<comment type="caution">
    <text evidence="1">The sequence shown here is derived from an EMBL/GenBank/DDBJ whole genome shotgun (WGS) entry which is preliminary data.</text>
</comment>
<sequence>MRPDPDGITWSVAVDVLGFKYDDSVRLKQVDWVHAIRDAASFIARMVADKIEHAGGGTLDPPIDPPEW</sequence>
<organism evidence="1 2">
    <name type="scientific">Sorangium cellulosum</name>
    <name type="common">Polyangium cellulosum</name>
    <dbReference type="NCBI Taxonomy" id="56"/>
    <lineage>
        <taxon>Bacteria</taxon>
        <taxon>Pseudomonadati</taxon>
        <taxon>Myxococcota</taxon>
        <taxon>Polyangia</taxon>
        <taxon>Polyangiales</taxon>
        <taxon>Polyangiaceae</taxon>
        <taxon>Sorangium</taxon>
    </lineage>
</organism>
<protein>
    <submittedName>
        <fullName evidence="1">Uncharacterized protein</fullName>
    </submittedName>
</protein>
<dbReference type="EMBL" id="JEMC01002577">
    <property type="protein sequence ID" value="KYF86360.1"/>
    <property type="molecule type" value="Genomic_DNA"/>
</dbReference>
<accession>A0A150S3J1</accession>
<proteinExistence type="predicted"/>
<name>A0A150S3J1_SORCE</name>
<evidence type="ECO:0000313" key="1">
    <source>
        <dbReference type="EMBL" id="KYF86360.1"/>
    </source>
</evidence>
<gene>
    <name evidence="1" type="ORF">BE18_28745</name>
</gene>
<dbReference type="AlphaFoldDB" id="A0A150S3J1"/>
<dbReference type="Proteomes" id="UP000075515">
    <property type="component" value="Unassembled WGS sequence"/>
</dbReference>